<dbReference type="PANTHER" id="PTHR31576">
    <property type="entry name" value="TATA BOX-BINDING PROTEIN-ASSOCIATED FACTOR RNA POLYMERASE I SUBUNIT B"/>
    <property type="match status" value="1"/>
</dbReference>
<feature type="region of interest" description="Disordered" evidence="10">
    <location>
        <begin position="509"/>
        <end position="544"/>
    </location>
</feature>
<feature type="region of interest" description="Disordered" evidence="10">
    <location>
        <begin position="123"/>
        <end position="156"/>
    </location>
</feature>
<dbReference type="OMA" id="HYIREMA"/>
<sequence length="649" mass="73187">MNEEDACNQCGSTDFTLEDDGRTYCANGHDQERGIATAEDDADFGRQGRLFKKKEIKSKTRISKVLRGAKAHQLYLQAWQLILWKQCYILVHQKALPPELWTVVRDLWTLWLDKLEARLHDPLASFSGPDQEANQDSDSDPHATSGAETDNDEHSTVAKKDYHGPTLIDTVVLVYLSTLLLRQFLPLQTLHTWLTNSTIPYIRAIRHIPPDMRSRLPSEYHHSFDPLGIPSPDTLQLAVYRRSKMFHTYFGMETPCLNQNLLLMHYIREMALPIEVYSLARQLGRILGFTLSYHDDEENRRNVQGQPRRAATSYPEAQAISMTIAATEILFPLKPASEKRHDIPATTSNTMFRMNWDAWQHAKTTFDTAMHQLETINGTRLKPGSEINITERDVLTMTGGQLDQYMDWFQRTWTEQTASIVGAEGDQSGPNNNRQDSFRSQTSEQENVNSVDQTILNLFPLEDLDSTRATDHASLQEQDSLLEAQRTALLEQRIMEVQSSLHPLHLPPPVVAATVAPSNPNQPGELPDPKNQTAKTSTERSSYSDIHRTLYAEAARIACLSEAALERAIARTEDLVEKWRKEKIREEVMGRADELDEHELDVRDGHVNTSPAAAPTTPSTWLAREMDGMDLGDGDGDGGSSVDMSSSST</sequence>
<keyword evidence="5" id="KW-0862">Zinc</keyword>
<dbReference type="HOGENOM" id="CLU_016553_2_1_1"/>
<evidence type="ECO:0000259" key="12">
    <source>
        <dbReference type="Pfam" id="PF20644"/>
    </source>
</evidence>
<dbReference type="RefSeq" id="XP_016229632.1">
    <property type="nucleotide sequence ID" value="XM_016365983.1"/>
</dbReference>
<dbReference type="GeneID" id="27319594"/>
<proteinExistence type="inferred from homology"/>
<gene>
    <name evidence="14" type="ORF">PV10_01749</name>
</gene>
<evidence type="ECO:0000256" key="4">
    <source>
        <dbReference type="ARBA" id="ARBA00022771"/>
    </source>
</evidence>
<evidence type="ECO:0000313" key="14">
    <source>
        <dbReference type="EMBL" id="KIV98058.1"/>
    </source>
</evidence>
<dbReference type="AlphaFoldDB" id="A0A0D2AGL9"/>
<evidence type="ECO:0000256" key="9">
    <source>
        <dbReference type="ARBA" id="ARBA00023242"/>
    </source>
</evidence>
<evidence type="ECO:0000256" key="6">
    <source>
        <dbReference type="ARBA" id="ARBA00023015"/>
    </source>
</evidence>
<feature type="compositionally biased region" description="Low complexity" evidence="10">
    <location>
        <begin position="640"/>
        <end position="649"/>
    </location>
</feature>
<keyword evidence="7" id="KW-0238">DNA-binding</keyword>
<dbReference type="Pfam" id="PF11781">
    <property type="entry name" value="Zn_ribbon_RRN7"/>
    <property type="match status" value="1"/>
</dbReference>
<feature type="compositionally biased region" description="Polar residues" evidence="10">
    <location>
        <begin position="428"/>
        <end position="451"/>
    </location>
</feature>
<feature type="domain" description="Rrn7/TAF1B C-terminal cyclin" evidence="13">
    <location>
        <begin position="229"/>
        <end position="413"/>
    </location>
</feature>
<keyword evidence="8" id="KW-0804">Transcription</keyword>
<evidence type="ECO:0000256" key="10">
    <source>
        <dbReference type="SAM" id="MobiDB-lite"/>
    </source>
</evidence>
<dbReference type="Pfam" id="PF20644">
    <property type="entry name" value="Rrn7_cyclin_N"/>
    <property type="match status" value="1"/>
</dbReference>
<feature type="compositionally biased region" description="Polar residues" evidence="10">
    <location>
        <begin position="530"/>
        <end position="544"/>
    </location>
</feature>
<dbReference type="Pfam" id="PF20645">
    <property type="entry name" value="Rrn7_cyclin_C"/>
    <property type="match status" value="1"/>
</dbReference>
<feature type="domain" description="RRN7-type" evidence="11">
    <location>
        <begin position="5"/>
        <end position="32"/>
    </location>
</feature>
<keyword evidence="3" id="KW-0479">Metal-binding</keyword>
<evidence type="ECO:0000256" key="2">
    <source>
        <dbReference type="ARBA" id="ARBA00006899"/>
    </source>
</evidence>
<feature type="region of interest" description="Disordered" evidence="10">
    <location>
        <begin position="605"/>
        <end position="649"/>
    </location>
</feature>
<comment type="subcellular location">
    <subcellularLocation>
        <location evidence="1">Nucleus</location>
        <location evidence="1">Nucleolus</location>
    </subcellularLocation>
</comment>
<evidence type="ECO:0000256" key="8">
    <source>
        <dbReference type="ARBA" id="ARBA00023163"/>
    </source>
</evidence>
<dbReference type="GO" id="GO:0042790">
    <property type="term" value="P:nucleolar large rRNA transcription by RNA polymerase I"/>
    <property type="evidence" value="ECO:0007669"/>
    <property type="project" value="TreeGrafter"/>
</dbReference>
<dbReference type="InterPro" id="IPR048540">
    <property type="entry name" value="Rrn7_cyclin_N"/>
</dbReference>
<evidence type="ECO:0000256" key="5">
    <source>
        <dbReference type="ARBA" id="ARBA00022833"/>
    </source>
</evidence>
<dbReference type="STRING" id="212818.A0A0D2AGL9"/>
<keyword evidence="9" id="KW-0539">Nucleus</keyword>
<protein>
    <submittedName>
        <fullName evidence="14">Uncharacterized protein</fullName>
    </submittedName>
</protein>
<dbReference type="Proteomes" id="UP000054302">
    <property type="component" value="Unassembled WGS sequence"/>
</dbReference>
<reference evidence="14 15" key="1">
    <citation type="submission" date="2015-01" db="EMBL/GenBank/DDBJ databases">
        <title>The Genome Sequence of Exophiala mesophila CBS40295.</title>
        <authorList>
            <consortium name="The Broad Institute Genomics Platform"/>
            <person name="Cuomo C."/>
            <person name="de Hoog S."/>
            <person name="Gorbushina A."/>
            <person name="Stielow B."/>
            <person name="Teixiera M."/>
            <person name="Abouelleil A."/>
            <person name="Chapman S.B."/>
            <person name="Priest M."/>
            <person name="Young S.K."/>
            <person name="Wortman J."/>
            <person name="Nusbaum C."/>
            <person name="Birren B."/>
        </authorList>
    </citation>
    <scope>NUCLEOTIDE SEQUENCE [LARGE SCALE GENOMIC DNA]</scope>
    <source>
        <strain evidence="14 15">CBS 40295</strain>
    </source>
</reference>
<evidence type="ECO:0000256" key="3">
    <source>
        <dbReference type="ARBA" id="ARBA00022723"/>
    </source>
</evidence>
<feature type="domain" description="Rrn7/TAF1B N-terminal cyclin" evidence="12">
    <location>
        <begin position="80"/>
        <end position="209"/>
    </location>
</feature>
<keyword evidence="6" id="KW-0805">Transcription regulation</keyword>
<dbReference type="PANTHER" id="PTHR31576:SF2">
    <property type="entry name" value="TATA BOX-BINDING PROTEIN-ASSOCIATED FACTOR RNA POLYMERASE I SUBUNIT B"/>
    <property type="match status" value="1"/>
</dbReference>
<dbReference type="InterPro" id="IPR021752">
    <property type="entry name" value="TF_Rrn7_Zf"/>
</dbReference>
<organism evidence="14 15">
    <name type="scientific">Exophiala mesophila</name>
    <name type="common">Black yeast-like fungus</name>
    <dbReference type="NCBI Taxonomy" id="212818"/>
    <lineage>
        <taxon>Eukaryota</taxon>
        <taxon>Fungi</taxon>
        <taxon>Dikarya</taxon>
        <taxon>Ascomycota</taxon>
        <taxon>Pezizomycotina</taxon>
        <taxon>Eurotiomycetes</taxon>
        <taxon>Chaetothyriomycetidae</taxon>
        <taxon>Chaetothyriales</taxon>
        <taxon>Herpotrichiellaceae</taxon>
        <taxon>Exophiala</taxon>
    </lineage>
</organism>
<name>A0A0D2AGL9_EXOME</name>
<comment type="similarity">
    <text evidence="2">Belongs to the RRN7/TAF1B family.</text>
</comment>
<dbReference type="InterPro" id="IPR048538">
    <property type="entry name" value="Rrn7_cyclin_C"/>
</dbReference>
<dbReference type="InterPro" id="IPR033599">
    <property type="entry name" value="TAF1B/Rrn7"/>
</dbReference>
<dbReference type="GO" id="GO:0008270">
    <property type="term" value="F:zinc ion binding"/>
    <property type="evidence" value="ECO:0007669"/>
    <property type="project" value="UniProtKB-KW"/>
</dbReference>
<dbReference type="EMBL" id="KN847520">
    <property type="protein sequence ID" value="KIV98058.1"/>
    <property type="molecule type" value="Genomic_DNA"/>
</dbReference>
<keyword evidence="4" id="KW-0863">Zinc-finger</keyword>
<feature type="compositionally biased region" description="Low complexity" evidence="10">
    <location>
        <begin position="609"/>
        <end position="620"/>
    </location>
</feature>
<keyword evidence="15" id="KW-1185">Reference proteome</keyword>
<evidence type="ECO:0000256" key="7">
    <source>
        <dbReference type="ARBA" id="ARBA00023125"/>
    </source>
</evidence>
<evidence type="ECO:0000259" key="13">
    <source>
        <dbReference type="Pfam" id="PF20645"/>
    </source>
</evidence>
<dbReference type="VEuPathDB" id="FungiDB:PV10_01749"/>
<feature type="compositionally biased region" description="Low complexity" evidence="10">
    <location>
        <begin position="511"/>
        <end position="521"/>
    </location>
</feature>
<dbReference type="GO" id="GO:0001164">
    <property type="term" value="F:RNA polymerase I core promoter sequence-specific DNA binding"/>
    <property type="evidence" value="ECO:0007669"/>
    <property type="project" value="InterPro"/>
</dbReference>
<dbReference type="GO" id="GO:0070860">
    <property type="term" value="C:RNA polymerase I core factor complex"/>
    <property type="evidence" value="ECO:0007669"/>
    <property type="project" value="InterPro"/>
</dbReference>
<dbReference type="OrthoDB" id="428577at2759"/>
<evidence type="ECO:0000256" key="1">
    <source>
        <dbReference type="ARBA" id="ARBA00004604"/>
    </source>
</evidence>
<evidence type="ECO:0000313" key="15">
    <source>
        <dbReference type="Proteomes" id="UP000054302"/>
    </source>
</evidence>
<feature type="region of interest" description="Disordered" evidence="10">
    <location>
        <begin position="422"/>
        <end position="451"/>
    </location>
</feature>
<accession>A0A0D2AGL9</accession>
<evidence type="ECO:0000259" key="11">
    <source>
        <dbReference type="Pfam" id="PF11781"/>
    </source>
</evidence>